<accession>A0A3G5AF66</accession>
<organism evidence="9">
    <name type="scientific">Hyperionvirus sp</name>
    <dbReference type="NCBI Taxonomy" id="2487770"/>
    <lineage>
        <taxon>Viruses</taxon>
        <taxon>Varidnaviria</taxon>
        <taxon>Bamfordvirae</taxon>
        <taxon>Nucleocytoviricota</taxon>
        <taxon>Megaviricetes</taxon>
        <taxon>Imitervirales</taxon>
        <taxon>Mimiviridae</taxon>
        <taxon>Klosneuvirinae</taxon>
    </lineage>
</organism>
<dbReference type="FunFam" id="3.90.800.10:FF:000001">
    <property type="entry name" value="Glutamine--tRNA ligase"/>
    <property type="match status" value="1"/>
</dbReference>
<dbReference type="GO" id="GO:0043039">
    <property type="term" value="P:tRNA aminoacylation"/>
    <property type="evidence" value="ECO:0007669"/>
    <property type="project" value="InterPro"/>
</dbReference>
<keyword evidence="4" id="KW-0067">ATP-binding</keyword>
<evidence type="ECO:0000256" key="3">
    <source>
        <dbReference type="ARBA" id="ARBA00022741"/>
    </source>
</evidence>
<dbReference type="InterPro" id="IPR014729">
    <property type="entry name" value="Rossmann-like_a/b/a_fold"/>
</dbReference>
<evidence type="ECO:0000313" key="9">
    <source>
        <dbReference type="EMBL" id="AYV84019.1"/>
    </source>
</evidence>
<dbReference type="SUPFAM" id="SSF52374">
    <property type="entry name" value="Nucleotidylyl transferase"/>
    <property type="match status" value="1"/>
</dbReference>
<evidence type="ECO:0000256" key="6">
    <source>
        <dbReference type="ARBA" id="ARBA00023146"/>
    </source>
</evidence>
<dbReference type="Gene3D" id="2.40.240.10">
    <property type="entry name" value="Ribosomal Protein L25, Chain P"/>
    <property type="match status" value="1"/>
</dbReference>
<sequence>MKRTRFPPEPNGFLHLGHVKAMMFDFKYDDCILRFDDTNPSTEKQAFVDAIREDIDWLGYKYTRVTYTSDYFEKLLAYAIELIKKDLAYVDFTGKEKLKEMRRSGVGSEYRGKSVEWNLLEFEKMAKGVYPDDHAVLRLKISMTHVNHSLRDPIAYRIKFTEHYRTKDRYKVYPTYDYSHGIVDSLEGITDSYCTMEFYTRREQYYWPCSKLGLVPATVTEFGRLNVENVILSKRKIIPLIESKVLSGFDDPRLYTIRGLRRRGFTPEILKDLVARTTMERHDSTLSKGFIDHTLRTALDPMAIRVFAVMNPIRVNIVNHTEDKPCIHGSHITKLTKQIYIERTDFRETDSADYYRLAPPKKTIRLRFSDFIEYVSHDADSISVALTIPEKPKKIKGIIHWVNSESQPAIFEIYDDLTIHRYDGFIEPYGLLNKDKIMQFERVGYFKFDRYSETKLPIFIQIISLLDKYNKKIE</sequence>
<keyword evidence="6" id="KW-0030">Aminoacyl-tRNA synthetase</keyword>
<dbReference type="FunFam" id="3.40.50.620:FF:000037">
    <property type="entry name" value="Glutamine--tRNA ligase cytoplasmic"/>
    <property type="match status" value="1"/>
</dbReference>
<dbReference type="InterPro" id="IPR020061">
    <property type="entry name" value="Glu_tRNA_lig_a-bdl"/>
</dbReference>
<dbReference type="InterPro" id="IPR050132">
    <property type="entry name" value="Gln/Glu-tRNA_Ligase"/>
</dbReference>
<dbReference type="PANTHER" id="PTHR43097">
    <property type="entry name" value="GLUTAMINE-TRNA LIGASE"/>
    <property type="match status" value="1"/>
</dbReference>
<dbReference type="Pfam" id="PF00749">
    <property type="entry name" value="tRNA-synt_1c"/>
    <property type="match status" value="1"/>
</dbReference>
<dbReference type="EMBL" id="MK072397">
    <property type="protein sequence ID" value="AYV84019.1"/>
    <property type="molecule type" value="Genomic_DNA"/>
</dbReference>
<dbReference type="Gene3D" id="3.90.800.10">
    <property type="entry name" value="Glutamyl-tRNA Synthetase, Domain 3"/>
    <property type="match status" value="1"/>
</dbReference>
<name>A0A3G5AF66_9VIRU</name>
<evidence type="ECO:0000256" key="4">
    <source>
        <dbReference type="ARBA" id="ARBA00022840"/>
    </source>
</evidence>
<feature type="domain" description="Glutamyl/glutaminyl-tRNA synthetase class Ib catalytic" evidence="7">
    <location>
        <begin position="3"/>
        <end position="284"/>
    </location>
</feature>
<dbReference type="InterPro" id="IPR020059">
    <property type="entry name" value="Glu/Gln-tRNA-synth_Ib_codon-bd"/>
</dbReference>
<keyword evidence="3" id="KW-0547">Nucleotide-binding</keyword>
<evidence type="ECO:0000256" key="1">
    <source>
        <dbReference type="ARBA" id="ARBA00022490"/>
    </source>
</evidence>
<evidence type="ECO:0000256" key="5">
    <source>
        <dbReference type="ARBA" id="ARBA00022917"/>
    </source>
</evidence>
<dbReference type="GO" id="GO:0004819">
    <property type="term" value="F:glutamine-tRNA ligase activity"/>
    <property type="evidence" value="ECO:0007669"/>
    <property type="project" value="TreeGrafter"/>
</dbReference>
<proteinExistence type="predicted"/>
<feature type="domain" description="Glutamyl/glutaminyl-tRNA synthetase class Ib anti-codon binding" evidence="8">
    <location>
        <begin position="303"/>
        <end position="377"/>
    </location>
</feature>
<dbReference type="InterPro" id="IPR020056">
    <property type="entry name" value="Rbsml_bL25/Gln-tRNA_synth_N"/>
</dbReference>
<evidence type="ECO:0000256" key="2">
    <source>
        <dbReference type="ARBA" id="ARBA00022598"/>
    </source>
</evidence>
<dbReference type="Gene3D" id="3.40.50.620">
    <property type="entry name" value="HUPs"/>
    <property type="match status" value="1"/>
</dbReference>
<evidence type="ECO:0000259" key="7">
    <source>
        <dbReference type="Pfam" id="PF00749"/>
    </source>
</evidence>
<gene>
    <name evidence="9" type="ORF">Hyperionvirus15_57</name>
</gene>
<dbReference type="PANTHER" id="PTHR43097:SF5">
    <property type="entry name" value="GLUTAMATE--TRNA LIGASE"/>
    <property type="match status" value="1"/>
</dbReference>
<keyword evidence="1" id="KW-0963">Cytoplasm</keyword>
<dbReference type="SUPFAM" id="SSF50715">
    <property type="entry name" value="Ribosomal protein L25-like"/>
    <property type="match status" value="1"/>
</dbReference>
<keyword evidence="2" id="KW-0436">Ligase</keyword>
<dbReference type="InterPro" id="IPR011035">
    <property type="entry name" value="Ribosomal_bL25/Gln-tRNA_synth"/>
</dbReference>
<dbReference type="GO" id="GO:0005524">
    <property type="term" value="F:ATP binding"/>
    <property type="evidence" value="ECO:0007669"/>
    <property type="project" value="UniProtKB-KW"/>
</dbReference>
<dbReference type="InterPro" id="IPR020058">
    <property type="entry name" value="Glu/Gln-tRNA-synth_Ib_cat-dom"/>
</dbReference>
<reference evidence="9" key="1">
    <citation type="submission" date="2018-10" db="EMBL/GenBank/DDBJ databases">
        <title>Hidden diversity of soil giant viruses.</title>
        <authorList>
            <person name="Schulz F."/>
            <person name="Alteio L."/>
            <person name="Goudeau D."/>
            <person name="Ryan E.M."/>
            <person name="Malmstrom R.R."/>
            <person name="Blanchard J."/>
            <person name="Woyke T."/>
        </authorList>
    </citation>
    <scope>NUCLEOTIDE SEQUENCE</scope>
    <source>
        <strain evidence="9">HYV1</strain>
    </source>
</reference>
<evidence type="ECO:0000259" key="8">
    <source>
        <dbReference type="Pfam" id="PF03950"/>
    </source>
</evidence>
<dbReference type="Pfam" id="PF03950">
    <property type="entry name" value="tRNA-synt_1c_C"/>
    <property type="match status" value="1"/>
</dbReference>
<dbReference type="Gene3D" id="1.10.1160.10">
    <property type="entry name" value="Glutamyl-trna Synthetase, Domain 2"/>
    <property type="match status" value="1"/>
</dbReference>
<protein>
    <submittedName>
        <fullName evidence="9">Glutamine tRNA-synthetase</fullName>
    </submittedName>
</protein>
<keyword evidence="5" id="KW-0648">Protein biosynthesis</keyword>